<gene>
    <name evidence="2" type="ORF">AFUS01_LOCUS10016</name>
</gene>
<feature type="compositionally biased region" description="Basic and acidic residues" evidence="1">
    <location>
        <begin position="48"/>
        <end position="60"/>
    </location>
</feature>
<dbReference type="EMBL" id="CAJVCH010073536">
    <property type="protein sequence ID" value="CAG7720755.1"/>
    <property type="molecule type" value="Genomic_DNA"/>
</dbReference>
<dbReference type="Proteomes" id="UP000708208">
    <property type="component" value="Unassembled WGS sequence"/>
</dbReference>
<feature type="compositionally biased region" description="Polar residues" evidence="1">
    <location>
        <begin position="76"/>
        <end position="86"/>
    </location>
</feature>
<evidence type="ECO:0000256" key="1">
    <source>
        <dbReference type="SAM" id="MobiDB-lite"/>
    </source>
</evidence>
<feature type="region of interest" description="Disordered" evidence="1">
    <location>
        <begin position="47"/>
        <end position="86"/>
    </location>
</feature>
<name>A0A8J2JNF0_9HEXA</name>
<sequence length="86" mass="9486">MRICCSRRRKESEIIAGVRVKKVAIGSLGSLNRSSRSCLHSSHCHLSGRHDLPSHRESTSKHPSYGLTDFPELEQKGNQPGTKCGT</sequence>
<evidence type="ECO:0000313" key="3">
    <source>
        <dbReference type="Proteomes" id="UP000708208"/>
    </source>
</evidence>
<protein>
    <submittedName>
        <fullName evidence="2">Uncharacterized protein</fullName>
    </submittedName>
</protein>
<proteinExistence type="predicted"/>
<dbReference type="AlphaFoldDB" id="A0A8J2JNF0"/>
<keyword evidence="3" id="KW-1185">Reference proteome</keyword>
<organism evidence="2 3">
    <name type="scientific">Allacma fusca</name>
    <dbReference type="NCBI Taxonomy" id="39272"/>
    <lineage>
        <taxon>Eukaryota</taxon>
        <taxon>Metazoa</taxon>
        <taxon>Ecdysozoa</taxon>
        <taxon>Arthropoda</taxon>
        <taxon>Hexapoda</taxon>
        <taxon>Collembola</taxon>
        <taxon>Symphypleona</taxon>
        <taxon>Sminthuridae</taxon>
        <taxon>Allacma</taxon>
    </lineage>
</organism>
<evidence type="ECO:0000313" key="2">
    <source>
        <dbReference type="EMBL" id="CAG7720755.1"/>
    </source>
</evidence>
<comment type="caution">
    <text evidence="2">The sequence shown here is derived from an EMBL/GenBank/DDBJ whole genome shotgun (WGS) entry which is preliminary data.</text>
</comment>
<accession>A0A8J2JNF0</accession>
<reference evidence="2" key="1">
    <citation type="submission" date="2021-06" db="EMBL/GenBank/DDBJ databases">
        <authorList>
            <person name="Hodson N. C."/>
            <person name="Mongue J. A."/>
            <person name="Jaron S. K."/>
        </authorList>
    </citation>
    <scope>NUCLEOTIDE SEQUENCE</scope>
</reference>